<evidence type="ECO:0000313" key="3">
    <source>
        <dbReference type="Proteomes" id="UP001279734"/>
    </source>
</evidence>
<accession>A0AAD3SYP3</accession>
<dbReference type="AlphaFoldDB" id="A0AAD3SYP3"/>
<name>A0AAD3SYP3_NEPGR</name>
<sequence length="103" mass="11451">MPIAPIYKAFHFLLGPILKSGASTLNPREQSHRTGLRSGLDVGLEWTESRGNEGEAHVQPHRHRDSIETTKVHSSTTPRAEGRGAPMESGVIHHTWVPNRRSK</sequence>
<feature type="region of interest" description="Disordered" evidence="1">
    <location>
        <begin position="50"/>
        <end position="103"/>
    </location>
</feature>
<dbReference type="Proteomes" id="UP001279734">
    <property type="component" value="Unassembled WGS sequence"/>
</dbReference>
<gene>
    <name evidence="2" type="ORF">Nepgr_021456</name>
</gene>
<keyword evidence="3" id="KW-1185">Reference proteome</keyword>
<evidence type="ECO:0000313" key="2">
    <source>
        <dbReference type="EMBL" id="GMH19615.1"/>
    </source>
</evidence>
<protein>
    <submittedName>
        <fullName evidence="2">Uncharacterized protein</fullName>
    </submittedName>
</protein>
<organism evidence="2 3">
    <name type="scientific">Nepenthes gracilis</name>
    <name type="common">Slender pitcher plant</name>
    <dbReference type="NCBI Taxonomy" id="150966"/>
    <lineage>
        <taxon>Eukaryota</taxon>
        <taxon>Viridiplantae</taxon>
        <taxon>Streptophyta</taxon>
        <taxon>Embryophyta</taxon>
        <taxon>Tracheophyta</taxon>
        <taxon>Spermatophyta</taxon>
        <taxon>Magnoliopsida</taxon>
        <taxon>eudicotyledons</taxon>
        <taxon>Gunneridae</taxon>
        <taxon>Pentapetalae</taxon>
        <taxon>Caryophyllales</taxon>
        <taxon>Nepenthaceae</taxon>
        <taxon>Nepenthes</taxon>
    </lineage>
</organism>
<dbReference type="EMBL" id="BSYO01000021">
    <property type="protein sequence ID" value="GMH19615.1"/>
    <property type="molecule type" value="Genomic_DNA"/>
</dbReference>
<evidence type="ECO:0000256" key="1">
    <source>
        <dbReference type="SAM" id="MobiDB-lite"/>
    </source>
</evidence>
<proteinExistence type="predicted"/>
<reference evidence="2" key="1">
    <citation type="submission" date="2023-05" db="EMBL/GenBank/DDBJ databases">
        <title>Nepenthes gracilis genome sequencing.</title>
        <authorList>
            <person name="Fukushima K."/>
        </authorList>
    </citation>
    <scope>NUCLEOTIDE SEQUENCE</scope>
    <source>
        <strain evidence="2">SING2019-196</strain>
    </source>
</reference>
<comment type="caution">
    <text evidence="2">The sequence shown here is derived from an EMBL/GenBank/DDBJ whole genome shotgun (WGS) entry which is preliminary data.</text>
</comment>